<dbReference type="STRING" id="690307.A0A1L9WSC7"/>
<reference evidence="9" key="1">
    <citation type="journal article" date="2017" name="Genome Biol.">
        <title>Comparative genomics reveals high biological diversity and specific adaptations in the industrially and medically important fungal genus Aspergillus.</title>
        <authorList>
            <person name="de Vries R.P."/>
            <person name="Riley R."/>
            <person name="Wiebenga A."/>
            <person name="Aguilar-Osorio G."/>
            <person name="Amillis S."/>
            <person name="Uchima C.A."/>
            <person name="Anderluh G."/>
            <person name="Asadollahi M."/>
            <person name="Askin M."/>
            <person name="Barry K."/>
            <person name="Battaglia E."/>
            <person name="Bayram O."/>
            <person name="Benocci T."/>
            <person name="Braus-Stromeyer S.A."/>
            <person name="Caldana C."/>
            <person name="Canovas D."/>
            <person name="Cerqueira G.C."/>
            <person name="Chen F."/>
            <person name="Chen W."/>
            <person name="Choi C."/>
            <person name="Clum A."/>
            <person name="Dos Santos R.A."/>
            <person name="Damasio A.R."/>
            <person name="Diallinas G."/>
            <person name="Emri T."/>
            <person name="Fekete E."/>
            <person name="Flipphi M."/>
            <person name="Freyberg S."/>
            <person name="Gallo A."/>
            <person name="Gournas C."/>
            <person name="Habgood R."/>
            <person name="Hainaut M."/>
            <person name="Harispe M.L."/>
            <person name="Henrissat B."/>
            <person name="Hilden K.S."/>
            <person name="Hope R."/>
            <person name="Hossain A."/>
            <person name="Karabika E."/>
            <person name="Karaffa L."/>
            <person name="Karanyi Z."/>
            <person name="Krasevec N."/>
            <person name="Kuo A."/>
            <person name="Kusch H."/>
            <person name="LaButti K."/>
            <person name="Lagendijk E.L."/>
            <person name="Lapidus A."/>
            <person name="Levasseur A."/>
            <person name="Lindquist E."/>
            <person name="Lipzen A."/>
            <person name="Logrieco A.F."/>
            <person name="MacCabe A."/>
            <person name="Maekelae M.R."/>
            <person name="Malavazi I."/>
            <person name="Melin P."/>
            <person name="Meyer V."/>
            <person name="Mielnichuk N."/>
            <person name="Miskei M."/>
            <person name="Molnar A.P."/>
            <person name="Mule G."/>
            <person name="Ngan C.Y."/>
            <person name="Orejas M."/>
            <person name="Orosz E."/>
            <person name="Ouedraogo J.P."/>
            <person name="Overkamp K.M."/>
            <person name="Park H.-S."/>
            <person name="Perrone G."/>
            <person name="Piumi F."/>
            <person name="Punt P.J."/>
            <person name="Ram A.F."/>
            <person name="Ramon A."/>
            <person name="Rauscher S."/>
            <person name="Record E."/>
            <person name="Riano-Pachon D.M."/>
            <person name="Robert V."/>
            <person name="Roehrig J."/>
            <person name="Ruller R."/>
            <person name="Salamov A."/>
            <person name="Salih N.S."/>
            <person name="Samson R.A."/>
            <person name="Sandor E."/>
            <person name="Sanguinetti M."/>
            <person name="Schuetze T."/>
            <person name="Sepcic K."/>
            <person name="Shelest E."/>
            <person name="Sherlock G."/>
            <person name="Sophianopoulou V."/>
            <person name="Squina F.M."/>
            <person name="Sun H."/>
            <person name="Susca A."/>
            <person name="Todd R.B."/>
            <person name="Tsang A."/>
            <person name="Unkles S.E."/>
            <person name="van de Wiele N."/>
            <person name="van Rossen-Uffink D."/>
            <person name="Oliveira J.V."/>
            <person name="Vesth T.C."/>
            <person name="Visser J."/>
            <person name="Yu J.-H."/>
            <person name="Zhou M."/>
            <person name="Andersen M.R."/>
            <person name="Archer D.B."/>
            <person name="Baker S.E."/>
            <person name="Benoit I."/>
            <person name="Brakhage A.A."/>
            <person name="Braus G.H."/>
            <person name="Fischer R."/>
            <person name="Frisvad J.C."/>
            <person name="Goldman G.H."/>
            <person name="Houbraken J."/>
            <person name="Oakley B."/>
            <person name="Pocsi I."/>
            <person name="Scazzocchio C."/>
            <person name="Seiboth B."/>
            <person name="vanKuyk P.A."/>
            <person name="Wortman J."/>
            <person name="Dyer P.S."/>
            <person name="Grigoriev I.V."/>
        </authorList>
    </citation>
    <scope>NUCLEOTIDE SEQUENCE [LARGE SCALE GENOMIC DNA]</scope>
    <source>
        <strain evidence="9">ATCC 16872 / CBS 172.66 / WB 5094</strain>
    </source>
</reference>
<dbReference type="RefSeq" id="XP_020055456.1">
    <property type="nucleotide sequence ID" value="XM_020205313.1"/>
</dbReference>
<dbReference type="PROSITE" id="PS50109">
    <property type="entry name" value="HIS_KIN"/>
    <property type="match status" value="1"/>
</dbReference>
<dbReference type="SMART" id="SM00387">
    <property type="entry name" value="HATPase_c"/>
    <property type="match status" value="1"/>
</dbReference>
<evidence type="ECO:0000256" key="5">
    <source>
        <dbReference type="SAM" id="MobiDB-lite"/>
    </source>
</evidence>
<dbReference type="SMART" id="SM00388">
    <property type="entry name" value="HisKA"/>
    <property type="match status" value="1"/>
</dbReference>
<sequence>MGDHKNVVKASGDEEGAGAEEPGRPIRLTYNVEGAREREMHMFYPYWGIPPVKKRSANASRDNVLTVFAQLATLRLNAKRALISLFDRTTQYVVAEATPRYDLRRHHNYQQDSNTKAKSGTLWLGVCQMSREHMRMCDHAMKTFVEDPESMFMVRDLSKDSRFQDHPSVVGHPNNRFYVSVPIVSPGKHVIGNLVVIDDKPRDGLVEEEIVCIRDLALTVIDHLQSQRAMREEYREEKMVKALALFVNGKSDLGEWGQNQDGRPTKKTGGALVDMSEVKNRLDDLKVTDSEDDSSQNNESEKKRQSETDPPSDEQKRQQDDPEEQQDDTNQMEGQSEKQDQSELQQNGVNSKSFDDQDDTPMSPKGTRSPSPDVSPSPDSGGNSVNSPTLNGDTTDKRRSSKRNSGSPGEQGYPSQSAPGSGDNSKPFEDNNNTHKAPKEKGYTFQPSGNDRQDDDTTPSHNAKRGHSPDSTVHKFGKVGDKPTKSPVGSHAQGRPTRPKLSPTTSRLQESLVPSNVRTILSRASNLIHQALDVEGTMFLDASVYARRQLMGSTSDLHEDRNPSPRKSSGDSQLTPGKSSGDSQLTSGKKPAKDQNLGSATLVLGHSTNAGLTQDHEPSDRHYVSLSSELVSRIIDRYSRGKIFHIDADGTITMSFEGTALSSELETHVRGEGAGLEGKQPHDAMVQEENRDINDLIKVMPGARCIAIFPLWDFQRNRWFAVNVVWTRDPGRVLSEPKDLTYMAAFSNSVMAEISRLNLQAADRAKADFISSISHELRSPLHGILGTLELLNDTATSVTQRPLLETVSSCGKTLLDTLNNLLDYGKMNALNDPQGSQKQNESKDQEERRTSKSQGPPEQEEDLSLIVQEVVEGLVAGQDFFWRTTETKPEKERKAKEKKPKGNLKDVITIVDIKWQESWLCMVNPGAWRRVIMNLFGNALKYTEKGCIRLRMENSSMLLENEKVPAVRIVITDSGRGMSEDYILHHLYTAFVQEDTMSPGLGVGVHIVNQIVKSMSGQIEFNSELGVGTEVSLLIPINMITDKPATSLASSRYETLKKRLHGRTVALFTNTLRADDLKVKAEFVDNIVTNLRKMISDWFGLRVLTADELEGQTADINIITQDEYSRNYNPEATGTGGLSPSVSVSVGFPLIVLSANATKAADLRSDRDDVVFFYQPVSPKSLATAFETCLDIKERSGDNTPARMQSTPSPPPDAQIQLPEPAMNGSSPQSAETQKSVNKKMASPRDSPMVDGVDGQATERRQPMSGSGSRRVLLVEDNAINLQLLEMAVRKSKFQYHSVSNGLEASEAFRRLAFDAVVMDISMPVMNGLEATRKIRQWERAQHLEPTVIIILTAGVSPDIQQEARASGVNLFLMKPISIAKLQGVLRDMPDAKKGALF</sequence>
<evidence type="ECO:0000256" key="2">
    <source>
        <dbReference type="ARBA" id="ARBA00022679"/>
    </source>
</evidence>
<dbReference type="PANTHER" id="PTHR43719:SF11">
    <property type="entry name" value="HISTIDINE KINASE_RESPONSE REGULATOR, PUTATIVE-RELATED"/>
    <property type="match status" value="1"/>
</dbReference>
<dbReference type="FunFam" id="3.30.450.40:FF:000083">
    <property type="entry name" value="Sensor histidine kinase/response regulator, putative (AFU_orthologue AFUA_4G00660)"/>
    <property type="match status" value="1"/>
</dbReference>
<name>A0A1L9WSC7_ASPA1</name>
<dbReference type="Pfam" id="PF00072">
    <property type="entry name" value="Response_reg"/>
    <property type="match status" value="1"/>
</dbReference>
<dbReference type="InterPro" id="IPR036097">
    <property type="entry name" value="HisK_dim/P_sf"/>
</dbReference>
<dbReference type="InterPro" id="IPR004358">
    <property type="entry name" value="Sig_transdc_His_kin-like_C"/>
</dbReference>
<feature type="compositionally biased region" description="Polar residues" evidence="5">
    <location>
        <begin position="403"/>
        <end position="425"/>
    </location>
</feature>
<dbReference type="PROSITE" id="PS50110">
    <property type="entry name" value="RESPONSE_REGULATORY"/>
    <property type="match status" value="1"/>
</dbReference>
<feature type="compositionally biased region" description="Polar residues" evidence="5">
    <location>
        <begin position="1224"/>
        <end position="1236"/>
    </location>
</feature>
<dbReference type="Gene3D" id="3.30.565.10">
    <property type="entry name" value="Histidine kinase-like ATPase, C-terminal domain"/>
    <property type="match status" value="1"/>
</dbReference>
<keyword evidence="9" id="KW-1185">Reference proteome</keyword>
<gene>
    <name evidence="8" type="ORF">ASPACDRAFT_79056</name>
</gene>
<feature type="region of interest" description="Disordered" evidence="5">
    <location>
        <begin position="1195"/>
        <end position="1268"/>
    </location>
</feature>
<feature type="domain" description="Response regulatory" evidence="7">
    <location>
        <begin position="1271"/>
        <end position="1390"/>
    </location>
</feature>
<feature type="compositionally biased region" description="Polar residues" evidence="5">
    <location>
        <begin position="1198"/>
        <end position="1207"/>
    </location>
</feature>
<feature type="domain" description="Histidine kinase" evidence="6">
    <location>
        <begin position="772"/>
        <end position="1039"/>
    </location>
</feature>
<keyword evidence="2" id="KW-0808">Transferase</keyword>
<dbReference type="VEuPathDB" id="FungiDB:ASPACDRAFT_79056"/>
<organism evidence="8 9">
    <name type="scientific">Aspergillus aculeatus (strain ATCC 16872 / CBS 172.66 / WB 5094)</name>
    <dbReference type="NCBI Taxonomy" id="690307"/>
    <lineage>
        <taxon>Eukaryota</taxon>
        <taxon>Fungi</taxon>
        <taxon>Dikarya</taxon>
        <taxon>Ascomycota</taxon>
        <taxon>Pezizomycotina</taxon>
        <taxon>Eurotiomycetes</taxon>
        <taxon>Eurotiomycetidae</taxon>
        <taxon>Eurotiales</taxon>
        <taxon>Aspergillaceae</taxon>
        <taxon>Aspergillus</taxon>
        <taxon>Aspergillus subgen. Circumdati</taxon>
    </lineage>
</organism>
<dbReference type="CDD" id="cd17546">
    <property type="entry name" value="REC_hyHK_CKI1_RcsC-like"/>
    <property type="match status" value="1"/>
</dbReference>
<feature type="region of interest" description="Disordered" evidence="5">
    <location>
        <begin position="1"/>
        <end position="25"/>
    </location>
</feature>
<dbReference type="InterPro" id="IPR003594">
    <property type="entry name" value="HATPase_dom"/>
</dbReference>
<evidence type="ECO:0000259" key="7">
    <source>
        <dbReference type="PROSITE" id="PS50110"/>
    </source>
</evidence>
<dbReference type="OMA" id="YREEKMV"/>
<dbReference type="FunFam" id="1.10.287.130:FF:000023">
    <property type="entry name" value="Sensor histidine kinase/response regulator, putative"/>
    <property type="match status" value="1"/>
</dbReference>
<feature type="compositionally biased region" description="Basic and acidic residues" evidence="5">
    <location>
        <begin position="299"/>
        <end position="320"/>
    </location>
</feature>
<keyword evidence="3" id="KW-0418">Kinase</keyword>
<accession>A0A1L9WSC7</accession>
<dbReference type="Gene3D" id="3.30.450.40">
    <property type="match status" value="1"/>
</dbReference>
<feature type="compositionally biased region" description="Polar residues" evidence="5">
    <location>
        <begin position="502"/>
        <end position="511"/>
    </location>
</feature>
<feature type="compositionally biased region" description="Low complexity" evidence="5">
    <location>
        <begin position="369"/>
        <end position="388"/>
    </location>
</feature>
<dbReference type="SUPFAM" id="SSF55781">
    <property type="entry name" value="GAF domain-like"/>
    <property type="match status" value="1"/>
</dbReference>
<dbReference type="Gene3D" id="3.40.50.2300">
    <property type="match status" value="1"/>
</dbReference>
<dbReference type="SMART" id="SM00448">
    <property type="entry name" value="REC"/>
    <property type="match status" value="1"/>
</dbReference>
<feature type="compositionally biased region" description="Basic and acidic residues" evidence="5">
    <location>
        <begin position="276"/>
        <end position="289"/>
    </location>
</feature>
<feature type="region of interest" description="Disordered" evidence="5">
    <location>
        <begin position="252"/>
        <end position="511"/>
    </location>
</feature>
<dbReference type="Gene3D" id="1.10.287.130">
    <property type="match status" value="1"/>
</dbReference>
<keyword evidence="1 4" id="KW-0597">Phosphoprotein</keyword>
<protein>
    <recommendedName>
        <fullName evidence="10">Histidine kinase</fullName>
    </recommendedName>
</protein>
<dbReference type="InterPro" id="IPR050956">
    <property type="entry name" value="2C_system_His_kinase"/>
</dbReference>
<proteinExistence type="predicted"/>
<dbReference type="EMBL" id="KV878978">
    <property type="protein sequence ID" value="OJJ99116.1"/>
    <property type="molecule type" value="Genomic_DNA"/>
</dbReference>
<dbReference type="Pfam" id="PF01590">
    <property type="entry name" value="GAF"/>
    <property type="match status" value="1"/>
</dbReference>
<dbReference type="PRINTS" id="PR00344">
    <property type="entry name" value="BCTRLSENSOR"/>
</dbReference>
<dbReference type="Pfam" id="PF00512">
    <property type="entry name" value="HisKA"/>
    <property type="match status" value="1"/>
</dbReference>
<dbReference type="CDD" id="cd00082">
    <property type="entry name" value="HisKA"/>
    <property type="match status" value="1"/>
</dbReference>
<evidence type="ECO:0000256" key="4">
    <source>
        <dbReference type="PROSITE-ProRule" id="PRU00169"/>
    </source>
</evidence>
<feature type="region of interest" description="Disordered" evidence="5">
    <location>
        <begin position="554"/>
        <end position="595"/>
    </location>
</feature>
<feature type="region of interest" description="Disordered" evidence="5">
    <location>
        <begin position="826"/>
        <end position="862"/>
    </location>
</feature>
<dbReference type="InterPro" id="IPR003018">
    <property type="entry name" value="GAF"/>
</dbReference>
<dbReference type="SUPFAM" id="SSF52172">
    <property type="entry name" value="CheY-like"/>
    <property type="match status" value="1"/>
</dbReference>
<dbReference type="InterPro" id="IPR011006">
    <property type="entry name" value="CheY-like_superfamily"/>
</dbReference>
<dbReference type="InterPro" id="IPR001789">
    <property type="entry name" value="Sig_transdc_resp-reg_receiver"/>
</dbReference>
<dbReference type="SUPFAM" id="SSF47384">
    <property type="entry name" value="Homodimeric domain of signal transducing histidine kinase"/>
    <property type="match status" value="1"/>
</dbReference>
<feature type="modified residue" description="4-aspartylphosphate" evidence="4">
    <location>
        <position position="1320"/>
    </location>
</feature>
<evidence type="ECO:0008006" key="10">
    <source>
        <dbReference type="Google" id="ProtNLM"/>
    </source>
</evidence>
<evidence type="ECO:0000313" key="9">
    <source>
        <dbReference type="Proteomes" id="UP000184546"/>
    </source>
</evidence>
<evidence type="ECO:0000259" key="6">
    <source>
        <dbReference type="PROSITE" id="PS50109"/>
    </source>
</evidence>
<dbReference type="SUPFAM" id="SSF55874">
    <property type="entry name" value="ATPase domain of HSP90 chaperone/DNA topoisomerase II/histidine kinase"/>
    <property type="match status" value="1"/>
</dbReference>
<dbReference type="InterPro" id="IPR005467">
    <property type="entry name" value="His_kinase_dom"/>
</dbReference>
<dbReference type="GeneID" id="30979127"/>
<evidence type="ECO:0000313" key="8">
    <source>
        <dbReference type="EMBL" id="OJJ99116.1"/>
    </source>
</evidence>
<feature type="compositionally biased region" description="Polar residues" evidence="5">
    <location>
        <begin position="565"/>
        <end position="587"/>
    </location>
</feature>
<dbReference type="Proteomes" id="UP000184546">
    <property type="component" value="Unassembled WGS sequence"/>
</dbReference>
<dbReference type="InterPro" id="IPR036890">
    <property type="entry name" value="HATPase_C_sf"/>
</dbReference>
<evidence type="ECO:0000256" key="1">
    <source>
        <dbReference type="ARBA" id="ARBA00022553"/>
    </source>
</evidence>
<dbReference type="InterPro" id="IPR029016">
    <property type="entry name" value="GAF-like_dom_sf"/>
</dbReference>
<dbReference type="PANTHER" id="PTHR43719">
    <property type="entry name" value="TWO-COMPONENT HISTIDINE KINASE"/>
    <property type="match status" value="1"/>
</dbReference>
<feature type="compositionally biased region" description="Basic and acidic residues" evidence="5">
    <location>
        <begin position="840"/>
        <end position="850"/>
    </location>
</feature>
<evidence type="ECO:0000256" key="3">
    <source>
        <dbReference type="ARBA" id="ARBA00022777"/>
    </source>
</evidence>
<dbReference type="InterPro" id="IPR003661">
    <property type="entry name" value="HisK_dim/P_dom"/>
</dbReference>
<dbReference type="OrthoDB" id="303614at2759"/>
<dbReference type="Pfam" id="PF02518">
    <property type="entry name" value="HATPase_c"/>
    <property type="match status" value="1"/>
</dbReference>
<feature type="compositionally biased region" description="Polar residues" evidence="5">
    <location>
        <begin position="342"/>
        <end position="352"/>
    </location>
</feature>
<dbReference type="GO" id="GO:0000155">
    <property type="term" value="F:phosphorelay sensor kinase activity"/>
    <property type="evidence" value="ECO:0007669"/>
    <property type="project" value="InterPro"/>
</dbReference>
<feature type="compositionally biased region" description="Basic and acidic residues" evidence="5">
    <location>
        <begin position="426"/>
        <end position="442"/>
    </location>
</feature>